<feature type="transmembrane region" description="Helical" evidence="7">
    <location>
        <begin position="61"/>
        <end position="79"/>
    </location>
</feature>
<proteinExistence type="inferred from homology"/>
<dbReference type="Proteomes" id="UP001204798">
    <property type="component" value="Unassembled WGS sequence"/>
</dbReference>
<sequence>MLEMLKHDFLRHALAAAMIAGASLSFVGVYVILRRIVFVGAALAQLGAAGVGLALLTGQSLLLGGTVAVFAGILGFILMPQQERVISRESLLGAAYALASALALLFVALSPVGEAHITSLLFGDLLAVGHGDMELLAAACLFVVFVHLFAYHAFVAVTVDPTFAHSVGVKERWVNLLFYLSLGALIGACIRAIGALVVFAFLVLPPIAGLIWAKRLQVAFGIAIAIALLSAVLGLWLSFAHDLPAGPSVVAVCGGLTFVAAAARWATNLRLR</sequence>
<evidence type="ECO:0000256" key="5">
    <source>
        <dbReference type="ARBA" id="ARBA00023136"/>
    </source>
</evidence>
<dbReference type="Gene3D" id="1.10.3470.10">
    <property type="entry name" value="ABC transporter involved in vitamin B12 uptake, BtuC"/>
    <property type="match status" value="1"/>
</dbReference>
<keyword evidence="4 7" id="KW-1133">Transmembrane helix</keyword>
<comment type="similarity">
    <text evidence="2 6">Belongs to the ABC-3 integral membrane protein family.</text>
</comment>
<dbReference type="SUPFAM" id="SSF81345">
    <property type="entry name" value="ABC transporter involved in vitamin B12 uptake, BtuC"/>
    <property type="match status" value="1"/>
</dbReference>
<reference evidence="8 9" key="1">
    <citation type="submission" date="2022-08" db="EMBL/GenBank/DDBJ databases">
        <title>Bacterial and archaeal communities from various locations to study Microbial Dark Matter (Phase II).</title>
        <authorList>
            <person name="Stepanauskas R."/>
        </authorList>
    </citation>
    <scope>NUCLEOTIDE SEQUENCE [LARGE SCALE GENOMIC DNA]</scope>
    <source>
        <strain evidence="8 9">PD1</strain>
    </source>
</reference>
<keyword evidence="6" id="KW-0813">Transport</keyword>
<dbReference type="EMBL" id="JANUCP010000003">
    <property type="protein sequence ID" value="MCS3919603.1"/>
    <property type="molecule type" value="Genomic_DNA"/>
</dbReference>
<keyword evidence="9" id="KW-1185">Reference proteome</keyword>
<comment type="subcellular location">
    <subcellularLocation>
        <location evidence="6">Cell membrane</location>
        <topology evidence="6">Multi-pass membrane protein</topology>
    </subcellularLocation>
    <subcellularLocation>
        <location evidence="1">Membrane</location>
        <topology evidence="1">Multi-pass membrane protein</topology>
    </subcellularLocation>
</comment>
<keyword evidence="5 7" id="KW-0472">Membrane</keyword>
<protein>
    <submittedName>
        <fullName evidence="8">Zinc transport system permease protein</fullName>
    </submittedName>
</protein>
<dbReference type="InterPro" id="IPR037294">
    <property type="entry name" value="ABC_BtuC-like"/>
</dbReference>
<accession>A0ABT2ERQ6</accession>
<gene>
    <name evidence="8" type="ORF">M2350_002016</name>
</gene>
<dbReference type="PANTHER" id="PTHR30477:SF19">
    <property type="entry name" value="METAL ABC TRANSPORTER PERMEASE"/>
    <property type="match status" value="1"/>
</dbReference>
<evidence type="ECO:0000256" key="2">
    <source>
        <dbReference type="ARBA" id="ARBA00008034"/>
    </source>
</evidence>
<dbReference type="RefSeq" id="WP_259096181.1">
    <property type="nucleotide sequence ID" value="NZ_CP130454.1"/>
</dbReference>
<evidence type="ECO:0000256" key="1">
    <source>
        <dbReference type="ARBA" id="ARBA00004141"/>
    </source>
</evidence>
<evidence type="ECO:0000256" key="3">
    <source>
        <dbReference type="ARBA" id="ARBA00022692"/>
    </source>
</evidence>
<feature type="transmembrane region" description="Helical" evidence="7">
    <location>
        <begin position="12"/>
        <end position="32"/>
    </location>
</feature>
<feature type="transmembrane region" description="Helical" evidence="7">
    <location>
        <begin position="91"/>
        <end position="112"/>
    </location>
</feature>
<evidence type="ECO:0000313" key="9">
    <source>
        <dbReference type="Proteomes" id="UP001204798"/>
    </source>
</evidence>
<feature type="transmembrane region" description="Helical" evidence="7">
    <location>
        <begin position="38"/>
        <end position="56"/>
    </location>
</feature>
<evidence type="ECO:0000313" key="8">
    <source>
        <dbReference type="EMBL" id="MCS3919603.1"/>
    </source>
</evidence>
<evidence type="ECO:0000256" key="6">
    <source>
        <dbReference type="RuleBase" id="RU003943"/>
    </source>
</evidence>
<evidence type="ECO:0000256" key="4">
    <source>
        <dbReference type="ARBA" id="ARBA00022989"/>
    </source>
</evidence>
<keyword evidence="3 6" id="KW-0812">Transmembrane</keyword>
<dbReference type="PANTHER" id="PTHR30477">
    <property type="entry name" value="ABC-TRANSPORTER METAL-BINDING PROTEIN"/>
    <property type="match status" value="1"/>
</dbReference>
<comment type="caution">
    <text evidence="8">The sequence shown here is derived from an EMBL/GenBank/DDBJ whole genome shotgun (WGS) entry which is preliminary data.</text>
</comment>
<dbReference type="InterPro" id="IPR001626">
    <property type="entry name" value="ABC_TroCD"/>
</dbReference>
<feature type="transmembrane region" description="Helical" evidence="7">
    <location>
        <begin position="133"/>
        <end position="157"/>
    </location>
</feature>
<organism evidence="8 9">
    <name type="scientific">Candidatus Fervidibacter sacchari</name>
    <dbReference type="NCBI Taxonomy" id="1448929"/>
    <lineage>
        <taxon>Bacteria</taxon>
        <taxon>Candidatus Fervidibacterota</taxon>
        <taxon>Candidatus Fervidibacter</taxon>
    </lineage>
</organism>
<feature type="transmembrane region" description="Helical" evidence="7">
    <location>
        <begin position="216"/>
        <end position="239"/>
    </location>
</feature>
<dbReference type="Pfam" id="PF00950">
    <property type="entry name" value="ABC-3"/>
    <property type="match status" value="1"/>
</dbReference>
<evidence type="ECO:0000256" key="7">
    <source>
        <dbReference type="SAM" id="Phobius"/>
    </source>
</evidence>
<feature type="transmembrane region" description="Helical" evidence="7">
    <location>
        <begin position="245"/>
        <end position="266"/>
    </location>
</feature>
<name>A0ABT2ERQ6_9BACT</name>
<feature type="transmembrane region" description="Helical" evidence="7">
    <location>
        <begin position="177"/>
        <end position="204"/>
    </location>
</feature>